<proteinExistence type="predicted"/>
<evidence type="ECO:0000256" key="2">
    <source>
        <dbReference type="SAM" id="Phobius"/>
    </source>
</evidence>
<accession>A0A5J6Z5Q0</accession>
<reference evidence="4" key="1">
    <citation type="submission" date="2019-10" db="EMBL/GenBank/DDBJ databases">
        <title>Complete genome sequence of Corynebacterium urogenitalis DSM 108747, isolated from the genital tract of a cow.</title>
        <authorList>
            <person name="Ruckert C."/>
            <person name="Ballas P."/>
            <person name="Wagener K."/>
            <person name="Drillich M."/>
            <person name="Kaempfer P."/>
            <person name="Busse H.-J."/>
            <person name="Ehling-Schulz M."/>
        </authorList>
    </citation>
    <scope>NUCLEOTIDE SEQUENCE [LARGE SCALE GENOMIC DNA]</scope>
    <source>
        <strain evidence="4">LMM 1652</strain>
    </source>
</reference>
<name>A0A5J6Z5Q0_9CORY</name>
<feature type="compositionally biased region" description="Low complexity" evidence="1">
    <location>
        <begin position="67"/>
        <end position="96"/>
    </location>
</feature>
<evidence type="ECO:0000313" key="4">
    <source>
        <dbReference type="Proteomes" id="UP000326711"/>
    </source>
</evidence>
<feature type="compositionally biased region" description="Gly residues" evidence="1">
    <location>
        <begin position="7"/>
        <end position="24"/>
    </location>
</feature>
<dbReference type="EMBL" id="CP045032">
    <property type="protein sequence ID" value="QFQ01522.1"/>
    <property type="molecule type" value="Genomic_DNA"/>
</dbReference>
<dbReference type="AlphaFoldDB" id="A0A5J6Z5Q0"/>
<keyword evidence="2" id="KW-1133">Transmembrane helix</keyword>
<keyword evidence="2" id="KW-0472">Membrane</keyword>
<keyword evidence="4" id="KW-1185">Reference proteome</keyword>
<evidence type="ECO:0000313" key="3">
    <source>
        <dbReference type="EMBL" id="QFQ01522.1"/>
    </source>
</evidence>
<keyword evidence="2" id="KW-0812">Transmembrane</keyword>
<feature type="transmembrane region" description="Helical" evidence="2">
    <location>
        <begin position="31"/>
        <end position="52"/>
    </location>
</feature>
<gene>
    <name evidence="3" type="ORF">CUROG_00590</name>
</gene>
<feature type="region of interest" description="Disordered" evidence="1">
    <location>
        <begin position="58"/>
        <end position="101"/>
    </location>
</feature>
<sequence>MNNPYGTNGGNDGKHGGNNSGNNSGGGGKTVPLVIGGLILTLALVLGGFYFLNNNDSEDDNSEAQGTSSETSEVASSTEETTSTTSAANSTTSTSTGGYASPDNSLNSALNGKLPVDISDLVYDCKDATFTLQYEDDRADREMTGAQCKGAKDTPWKYSSIDIVDDAEYAENAVLRVQRAGNSKIIEDQNDNFAAMEGDPTLDTLVIANPEKDVVLELEYVVGGEGTMKEILKELGYDA</sequence>
<dbReference type="Proteomes" id="UP000326711">
    <property type="component" value="Chromosome"/>
</dbReference>
<dbReference type="RefSeq" id="WP_151902014.1">
    <property type="nucleotide sequence ID" value="NZ_CP045032.1"/>
</dbReference>
<organism evidence="3 4">
    <name type="scientific">Corynebacterium urogenitale</name>
    <dbReference type="NCBI Taxonomy" id="2487892"/>
    <lineage>
        <taxon>Bacteria</taxon>
        <taxon>Bacillati</taxon>
        <taxon>Actinomycetota</taxon>
        <taxon>Actinomycetes</taxon>
        <taxon>Mycobacteriales</taxon>
        <taxon>Corynebacteriaceae</taxon>
        <taxon>Corynebacterium</taxon>
    </lineage>
</organism>
<dbReference type="KEGG" id="cuo:CUROG_00590"/>
<protein>
    <submittedName>
        <fullName evidence="3">Uncharacterized protein</fullName>
    </submittedName>
</protein>
<feature type="region of interest" description="Disordered" evidence="1">
    <location>
        <begin position="1"/>
        <end position="24"/>
    </location>
</feature>
<dbReference type="OrthoDB" id="4427962at2"/>
<evidence type="ECO:0000256" key="1">
    <source>
        <dbReference type="SAM" id="MobiDB-lite"/>
    </source>
</evidence>